<evidence type="ECO:0000313" key="3">
    <source>
        <dbReference type="EMBL" id="MCP9292330.1"/>
    </source>
</evidence>
<dbReference type="EMBL" id="JANDBC010000002">
    <property type="protein sequence ID" value="MCP9292330.1"/>
    <property type="molecule type" value="Genomic_DNA"/>
</dbReference>
<keyword evidence="2" id="KW-0472">Membrane</keyword>
<evidence type="ECO:0000256" key="2">
    <source>
        <dbReference type="SAM" id="Phobius"/>
    </source>
</evidence>
<dbReference type="SUPFAM" id="SSF52266">
    <property type="entry name" value="SGNH hydrolase"/>
    <property type="match status" value="1"/>
</dbReference>
<reference evidence="3" key="1">
    <citation type="submission" date="2022-06" db="EMBL/GenBank/DDBJ databases">
        <title>Gracilimonas sp. CAU 1638 isolated from sea sediment.</title>
        <authorList>
            <person name="Kim W."/>
        </authorList>
    </citation>
    <scope>NUCLEOTIDE SEQUENCE</scope>
    <source>
        <strain evidence="3">CAU 1638</strain>
    </source>
</reference>
<gene>
    <name evidence="3" type="ORF">NM125_12150</name>
</gene>
<dbReference type="Proteomes" id="UP001139125">
    <property type="component" value="Unassembled WGS sequence"/>
</dbReference>
<evidence type="ECO:0000313" key="4">
    <source>
        <dbReference type="Proteomes" id="UP001139125"/>
    </source>
</evidence>
<name>A0A9X2RF00_9BACT</name>
<accession>A0A9X2RF00</accession>
<dbReference type="InterPro" id="IPR036514">
    <property type="entry name" value="SGNH_hydro_sf"/>
</dbReference>
<dbReference type="InterPro" id="IPR019734">
    <property type="entry name" value="TPR_rpt"/>
</dbReference>
<protein>
    <submittedName>
        <fullName evidence="3">Tetratricopeptide repeat protein</fullName>
    </submittedName>
</protein>
<keyword evidence="4" id="KW-1185">Reference proteome</keyword>
<dbReference type="AlphaFoldDB" id="A0A9X2RF00"/>
<dbReference type="RefSeq" id="WP_255135212.1">
    <property type="nucleotide sequence ID" value="NZ_JANDBC010000002.1"/>
</dbReference>
<dbReference type="InterPro" id="IPR011990">
    <property type="entry name" value="TPR-like_helical_dom_sf"/>
</dbReference>
<dbReference type="Pfam" id="PF13432">
    <property type="entry name" value="TPR_16"/>
    <property type="match status" value="1"/>
</dbReference>
<keyword evidence="1" id="KW-0802">TPR repeat</keyword>
<feature type="repeat" description="TPR" evidence="1">
    <location>
        <begin position="615"/>
        <end position="648"/>
    </location>
</feature>
<dbReference type="SUPFAM" id="SSF48452">
    <property type="entry name" value="TPR-like"/>
    <property type="match status" value="1"/>
</dbReference>
<feature type="repeat" description="TPR" evidence="1">
    <location>
        <begin position="581"/>
        <end position="614"/>
    </location>
</feature>
<dbReference type="Pfam" id="PF14559">
    <property type="entry name" value="TPR_19"/>
    <property type="match status" value="1"/>
</dbReference>
<proteinExistence type="predicted"/>
<dbReference type="PANTHER" id="PTHR12558">
    <property type="entry name" value="CELL DIVISION CYCLE 16,23,27"/>
    <property type="match status" value="1"/>
</dbReference>
<dbReference type="Gene3D" id="3.40.50.1110">
    <property type="entry name" value="SGNH hydrolase"/>
    <property type="match status" value="1"/>
</dbReference>
<keyword evidence="2" id="KW-0812">Transmembrane</keyword>
<dbReference type="PROSITE" id="PS50005">
    <property type="entry name" value="TPR"/>
    <property type="match status" value="2"/>
</dbReference>
<organism evidence="3 4">
    <name type="scientific">Gracilimonas sediminicola</name>
    <dbReference type="NCBI Taxonomy" id="2952158"/>
    <lineage>
        <taxon>Bacteria</taxon>
        <taxon>Pseudomonadati</taxon>
        <taxon>Balneolota</taxon>
        <taxon>Balneolia</taxon>
        <taxon>Balneolales</taxon>
        <taxon>Balneolaceae</taxon>
        <taxon>Gracilimonas</taxon>
    </lineage>
</organism>
<evidence type="ECO:0000256" key="1">
    <source>
        <dbReference type="PROSITE-ProRule" id="PRU00339"/>
    </source>
</evidence>
<dbReference type="GO" id="GO:0016788">
    <property type="term" value="F:hydrolase activity, acting on ester bonds"/>
    <property type="evidence" value="ECO:0007669"/>
    <property type="project" value="UniProtKB-ARBA"/>
</dbReference>
<dbReference type="PANTHER" id="PTHR12558:SF13">
    <property type="entry name" value="CELL DIVISION CYCLE PROTEIN 27 HOMOLOG"/>
    <property type="match status" value="1"/>
</dbReference>
<dbReference type="Gene3D" id="1.25.40.10">
    <property type="entry name" value="Tetratricopeptide repeat domain"/>
    <property type="match status" value="1"/>
</dbReference>
<sequence>MSLTNKAKAYIRKHHKKKSAAEIAEKLNQNKEDVQAYINEISEPLPFKKKAAFYAITLSIPVLFFIILEVVLRGVDYMGNTELFIDPNIPQGEYYMPNPNFAARYFFYTKTIPNPSSDVFLQEKPEDAFRVFAMGGSSAAGYPYGYNGTFSRVVKDMLTDAIPDRKVEVVNVATSAINTYTLFDQVDEILEQKPDAVMIYAGHNEFYGALGVGSNENLGAFPGFVRFYLKLQRFKTFMLLREMIVNSGQWIATTLSDEEPTTGTLMERIISDQSIELNGPEYELAMIQFRSNMEAIVQKFADADVPVYLSTIASNVKDQPPFVSIEEDQNPPADEIYQEATSMYQSGDTTSAKEQFEYAKDLDGLKFRAPSDINKIINSLPASYPNTTLVPVHSAFEEASTDGIIGNSLMLEHLHPNQKGYFLMGKSFAETLLGDLAKQGFASPGGLTTDSYFDEMYISDFDNRIVHHRLRTLKQGFPFVIDGRETPYQFNYEPEGMVDSLAFGVVHKNIRWDAAKVELGNYFQNQGEIDKALLEYKGLIRNQPWNDSPYVFAARMLINQNNFTDAEPYLRKAYELAPREAFITKMLGSIELNKGNAEEAIRFLEESRQINPKDPQMLYNLSGAYGTNREFDKALEIANRVIELNPNYPGIQQWKQQLERILNSRRN</sequence>
<dbReference type="SMART" id="SM00028">
    <property type="entry name" value="TPR"/>
    <property type="match status" value="3"/>
</dbReference>
<keyword evidence="2" id="KW-1133">Transmembrane helix</keyword>
<comment type="caution">
    <text evidence="3">The sequence shown here is derived from an EMBL/GenBank/DDBJ whole genome shotgun (WGS) entry which is preliminary data.</text>
</comment>
<feature type="transmembrane region" description="Helical" evidence="2">
    <location>
        <begin position="51"/>
        <end position="72"/>
    </location>
</feature>